<dbReference type="Proteomes" id="UP000274593">
    <property type="component" value="Chromosome"/>
</dbReference>
<accession>A0A3Q8RQR7</accession>
<dbReference type="AlphaFoldDB" id="A0A3Q8RQR7"/>
<proteinExistence type="predicted"/>
<sequence length="134" mass="15584">MKKIIVLLILIVNFSCTNKNRLLNTEERITSFLDKQKENSFNLSLDTISSFKWDELLIAGPYTDLSKISGYDLSETPNTIKHHDSFVLFVFLNGKKGIKFIEIDRHLLADQVFEDDEYDYKIYSKSKSNLLIVK</sequence>
<organism evidence="1 2">
    <name type="scientific">Tenacibaculum singaporense</name>
    <dbReference type="NCBI Taxonomy" id="2358479"/>
    <lineage>
        <taxon>Bacteria</taxon>
        <taxon>Pseudomonadati</taxon>
        <taxon>Bacteroidota</taxon>
        <taxon>Flavobacteriia</taxon>
        <taxon>Flavobacteriales</taxon>
        <taxon>Flavobacteriaceae</taxon>
        <taxon>Tenacibaculum</taxon>
    </lineage>
</organism>
<dbReference type="EMBL" id="CP032548">
    <property type="protein sequence ID" value="AZJ34495.1"/>
    <property type="molecule type" value="Genomic_DNA"/>
</dbReference>
<evidence type="ECO:0000313" key="2">
    <source>
        <dbReference type="Proteomes" id="UP000274593"/>
    </source>
</evidence>
<dbReference type="RefSeq" id="WP_125066335.1">
    <property type="nucleotide sequence ID" value="NZ_CP032548.1"/>
</dbReference>
<keyword evidence="2" id="KW-1185">Reference proteome</keyword>
<reference evidence="1 2" key="1">
    <citation type="submission" date="2018-09" db="EMBL/GenBank/DDBJ databases">
        <title>Insights into the microbiota of Asian seabass (Lates calcarifer) with tenacibaculosis symptoms and description of sp. nov. Tenacibaculum singaporense.</title>
        <authorList>
            <person name="Miyake S."/>
            <person name="Soh M."/>
            <person name="Azman M.N."/>
            <person name="Ngoh S.Y."/>
            <person name="Orban L."/>
        </authorList>
    </citation>
    <scope>NUCLEOTIDE SEQUENCE [LARGE SCALE GENOMIC DNA]</scope>
    <source>
        <strain evidence="1 2">DSM 106434</strain>
    </source>
</reference>
<evidence type="ECO:0000313" key="1">
    <source>
        <dbReference type="EMBL" id="AZJ34495.1"/>
    </source>
</evidence>
<dbReference type="KEGG" id="tsig:D6T69_02695"/>
<protein>
    <submittedName>
        <fullName evidence="1">Uncharacterized protein</fullName>
    </submittedName>
</protein>
<gene>
    <name evidence="1" type="ORF">D6T69_02695</name>
</gene>
<name>A0A3Q8RQR7_9FLAO</name>